<comment type="similarity">
    <text evidence="2">Belongs to the inositol monophosphatase superfamily.</text>
</comment>
<dbReference type="CDD" id="cd01517">
    <property type="entry name" value="PAP_phosphatase"/>
    <property type="match status" value="1"/>
</dbReference>
<dbReference type="Gene3D" id="3.40.190.80">
    <property type="match status" value="1"/>
</dbReference>
<dbReference type="GO" id="GO:0000103">
    <property type="term" value="P:sulfate assimilation"/>
    <property type="evidence" value="ECO:0007669"/>
    <property type="project" value="TreeGrafter"/>
</dbReference>
<dbReference type="EMBL" id="CP037452">
    <property type="protein sequence ID" value="QDV48601.1"/>
    <property type="molecule type" value="Genomic_DNA"/>
</dbReference>
<gene>
    <name evidence="11" type="primary">hisN_1</name>
    <name evidence="11" type="ORF">Enr17x_06140</name>
</gene>
<keyword evidence="4 10" id="KW-0479">Metal-binding</keyword>
<evidence type="ECO:0000256" key="1">
    <source>
        <dbReference type="ARBA" id="ARBA00001946"/>
    </source>
</evidence>
<feature type="binding site" evidence="10">
    <location>
        <position position="70"/>
    </location>
    <ligand>
        <name>Mg(2+)</name>
        <dbReference type="ChEBI" id="CHEBI:18420"/>
        <label>1</label>
        <note>catalytic</note>
    </ligand>
</feature>
<keyword evidence="6 10" id="KW-0460">Magnesium</keyword>
<feature type="binding site" evidence="10">
    <location>
        <position position="127"/>
    </location>
    <ligand>
        <name>Mg(2+)</name>
        <dbReference type="ChEBI" id="CHEBI:18420"/>
        <label>1</label>
        <note>catalytic</note>
    </ligand>
</feature>
<protein>
    <recommendedName>
        <fullName evidence="3">3'(2'),5'-bisphosphate nucleotidase</fullName>
        <ecNumber evidence="3">3.1.3.7</ecNumber>
    </recommendedName>
</protein>
<dbReference type="PROSITE" id="PS00630">
    <property type="entry name" value="IMP_2"/>
    <property type="match status" value="1"/>
</dbReference>
<name>A0A518I658_9PLAN</name>
<feature type="binding site" evidence="10">
    <location>
        <position position="128"/>
    </location>
    <ligand>
        <name>Mg(2+)</name>
        <dbReference type="ChEBI" id="CHEBI:18420"/>
        <label>1</label>
        <note>catalytic</note>
    </ligand>
</feature>
<dbReference type="PRINTS" id="PR00377">
    <property type="entry name" value="IMPHPHTASES"/>
</dbReference>
<comment type="catalytic activity">
    <reaction evidence="8">
        <text>adenosine 3',5'-bisphosphate + H2O = AMP + phosphate</text>
        <dbReference type="Rhea" id="RHEA:10040"/>
        <dbReference type="ChEBI" id="CHEBI:15377"/>
        <dbReference type="ChEBI" id="CHEBI:43474"/>
        <dbReference type="ChEBI" id="CHEBI:58343"/>
        <dbReference type="ChEBI" id="CHEBI:456215"/>
        <dbReference type="EC" id="3.1.3.7"/>
    </reaction>
    <physiologicalReaction direction="left-to-right" evidence="8">
        <dbReference type="Rhea" id="RHEA:10041"/>
    </physiologicalReaction>
</comment>
<feature type="binding site" evidence="10">
    <location>
        <position position="125"/>
    </location>
    <ligand>
        <name>Mg(2+)</name>
        <dbReference type="ChEBI" id="CHEBI:18420"/>
        <label>1</label>
        <note>catalytic</note>
    </ligand>
</feature>
<evidence type="ECO:0000256" key="5">
    <source>
        <dbReference type="ARBA" id="ARBA00022801"/>
    </source>
</evidence>
<keyword evidence="12" id="KW-1185">Reference proteome</keyword>
<evidence type="ECO:0000256" key="9">
    <source>
        <dbReference type="ARBA" id="ARBA00044484"/>
    </source>
</evidence>
<evidence type="ECO:0000313" key="11">
    <source>
        <dbReference type="EMBL" id="QDV48601.1"/>
    </source>
</evidence>
<dbReference type="GO" id="GO:0046854">
    <property type="term" value="P:phosphatidylinositol phosphate biosynthetic process"/>
    <property type="evidence" value="ECO:0007669"/>
    <property type="project" value="InterPro"/>
</dbReference>
<evidence type="ECO:0000256" key="2">
    <source>
        <dbReference type="ARBA" id="ARBA00009759"/>
    </source>
</evidence>
<dbReference type="PANTHER" id="PTHR43200:SF6">
    <property type="entry name" value="3'(2'),5'-BISPHOSPHATE NUCLEOTIDASE"/>
    <property type="match status" value="1"/>
</dbReference>
<evidence type="ECO:0000313" key="12">
    <source>
        <dbReference type="Proteomes" id="UP000318313"/>
    </source>
</evidence>
<dbReference type="SUPFAM" id="SSF56655">
    <property type="entry name" value="Carbohydrate phosphatase"/>
    <property type="match status" value="1"/>
</dbReference>
<dbReference type="GO" id="GO:0046872">
    <property type="term" value="F:metal ion binding"/>
    <property type="evidence" value="ECO:0007669"/>
    <property type="project" value="UniProtKB-KW"/>
</dbReference>
<dbReference type="PANTHER" id="PTHR43200">
    <property type="entry name" value="PHOSPHATASE"/>
    <property type="match status" value="1"/>
</dbReference>
<dbReference type="AlphaFoldDB" id="A0A518I658"/>
<evidence type="ECO:0000256" key="7">
    <source>
        <dbReference type="ARBA" id="ARBA00044466"/>
    </source>
</evidence>
<dbReference type="RefSeq" id="WP_145305726.1">
    <property type="nucleotide sequence ID" value="NZ_CP037452.1"/>
</dbReference>
<evidence type="ECO:0000256" key="8">
    <source>
        <dbReference type="ARBA" id="ARBA00044479"/>
    </source>
</evidence>
<dbReference type="InterPro" id="IPR020583">
    <property type="entry name" value="Inositol_monoP_metal-BS"/>
</dbReference>
<reference evidence="11 12" key="1">
    <citation type="submission" date="2019-03" db="EMBL/GenBank/DDBJ databases">
        <title>Deep-cultivation of Planctomycetes and their phenomic and genomic characterization uncovers novel biology.</title>
        <authorList>
            <person name="Wiegand S."/>
            <person name="Jogler M."/>
            <person name="Boedeker C."/>
            <person name="Pinto D."/>
            <person name="Vollmers J."/>
            <person name="Rivas-Marin E."/>
            <person name="Kohn T."/>
            <person name="Peeters S.H."/>
            <person name="Heuer A."/>
            <person name="Rast P."/>
            <person name="Oberbeckmann S."/>
            <person name="Bunk B."/>
            <person name="Jeske O."/>
            <person name="Meyerdierks A."/>
            <person name="Storesund J.E."/>
            <person name="Kallscheuer N."/>
            <person name="Luecker S."/>
            <person name="Lage O.M."/>
            <person name="Pohl T."/>
            <person name="Merkel B.J."/>
            <person name="Hornburger P."/>
            <person name="Mueller R.-W."/>
            <person name="Bruemmer F."/>
            <person name="Labrenz M."/>
            <person name="Spormann A.M."/>
            <person name="Op den Camp H."/>
            <person name="Overmann J."/>
            <person name="Amann R."/>
            <person name="Jetten M.S.M."/>
            <person name="Mascher T."/>
            <person name="Medema M.H."/>
            <person name="Devos D.P."/>
            <person name="Kaster A.-K."/>
            <person name="Ovreas L."/>
            <person name="Rohde M."/>
            <person name="Galperin M.Y."/>
            <person name="Jogler C."/>
        </authorList>
    </citation>
    <scope>NUCLEOTIDE SEQUENCE [LARGE SCALE GENOMIC DNA]</scope>
    <source>
        <strain evidence="11 12">Enr17</strain>
    </source>
</reference>
<organism evidence="11 12">
    <name type="scientific">Gimesia fumaroli</name>
    <dbReference type="NCBI Taxonomy" id="2527976"/>
    <lineage>
        <taxon>Bacteria</taxon>
        <taxon>Pseudomonadati</taxon>
        <taxon>Planctomycetota</taxon>
        <taxon>Planctomycetia</taxon>
        <taxon>Planctomycetales</taxon>
        <taxon>Planctomycetaceae</taxon>
        <taxon>Gimesia</taxon>
    </lineage>
</organism>
<dbReference type="Pfam" id="PF00459">
    <property type="entry name" value="Inositol_P"/>
    <property type="match status" value="1"/>
</dbReference>
<accession>A0A518I658</accession>
<dbReference type="Gene3D" id="3.30.540.10">
    <property type="entry name" value="Fructose-1,6-Bisphosphatase, subunit A, domain 1"/>
    <property type="match status" value="1"/>
</dbReference>
<dbReference type="PROSITE" id="PS00629">
    <property type="entry name" value="IMP_1"/>
    <property type="match status" value="1"/>
</dbReference>
<dbReference type="OrthoDB" id="9772456at2"/>
<evidence type="ECO:0000256" key="4">
    <source>
        <dbReference type="ARBA" id="ARBA00022723"/>
    </source>
</evidence>
<comment type="catalytic activity">
    <reaction evidence="9">
        <text>3'-phosphoadenylyl sulfate + H2O = adenosine 5'-phosphosulfate + phosphate</text>
        <dbReference type="Rhea" id="RHEA:77639"/>
        <dbReference type="ChEBI" id="CHEBI:15377"/>
        <dbReference type="ChEBI" id="CHEBI:43474"/>
        <dbReference type="ChEBI" id="CHEBI:58243"/>
        <dbReference type="ChEBI" id="CHEBI:58339"/>
        <dbReference type="EC" id="3.1.3.7"/>
    </reaction>
    <physiologicalReaction direction="left-to-right" evidence="9">
        <dbReference type="Rhea" id="RHEA:77640"/>
    </physiologicalReaction>
</comment>
<keyword evidence="5 11" id="KW-0378">Hydrolase</keyword>
<comment type="catalytic activity">
    <reaction evidence="7">
        <text>adenosine 2',5'-bisphosphate + H2O = AMP + phosphate</text>
        <dbReference type="Rhea" id="RHEA:77643"/>
        <dbReference type="ChEBI" id="CHEBI:15377"/>
        <dbReference type="ChEBI" id="CHEBI:43474"/>
        <dbReference type="ChEBI" id="CHEBI:194156"/>
        <dbReference type="ChEBI" id="CHEBI:456215"/>
        <dbReference type="EC" id="3.1.3.7"/>
    </reaction>
    <physiologicalReaction direction="left-to-right" evidence="7">
        <dbReference type="Rhea" id="RHEA:77644"/>
    </physiologicalReaction>
</comment>
<sequence>MTTPFQRELEIALSAVKQASQICRSVQAAITDEVLEKKDKSPVTIADFSSQAVICRALNEAFPQDPIIGEEDAAELHLEENHEFLEKIVAELNKAEIPETSPENVCRWIDHGGAKEYSSRFWTLDPIDGTKGFLRKEQYAVSLALIVDGKIVLGILGCPNMPFPIDETVTGTLYYTVADQGAFAIPLNQDDQEQAAFPIRVTTTDDFSQSRFCESVESGHSSHGHSQQVAEKLDIEKEPRRLDSQAKYAVVAQGNADIYMRLPTRVGYREKIWDHAAGVLLVQEAGGTVTDITGKPLEFDQGYELKNNQGVIVTNGPLHPELIQTLGELAINE</sequence>
<proteinExistence type="inferred from homology"/>
<dbReference type="NCBIfam" id="TIGR01330">
    <property type="entry name" value="bisphos_HAL2"/>
    <property type="match status" value="1"/>
</dbReference>
<dbReference type="InterPro" id="IPR000760">
    <property type="entry name" value="Inositol_monophosphatase-like"/>
</dbReference>
<dbReference type="KEGG" id="gfm:Enr17x_06140"/>
<dbReference type="EC" id="3.1.3.7" evidence="3"/>
<comment type="cofactor">
    <cofactor evidence="1 10">
        <name>Mg(2+)</name>
        <dbReference type="ChEBI" id="CHEBI:18420"/>
    </cofactor>
</comment>
<evidence type="ECO:0000256" key="10">
    <source>
        <dbReference type="PIRSR" id="PIRSR600760-2"/>
    </source>
</evidence>
<dbReference type="GO" id="GO:0008441">
    <property type="term" value="F:3'(2'),5'-bisphosphate nucleotidase activity"/>
    <property type="evidence" value="ECO:0007669"/>
    <property type="project" value="UniProtKB-EC"/>
</dbReference>
<dbReference type="FunFam" id="3.40.190.80:FF:000003">
    <property type="entry name" value="PAP-specific phosphatase HAL2-like"/>
    <property type="match status" value="1"/>
</dbReference>
<evidence type="ECO:0000256" key="6">
    <source>
        <dbReference type="ARBA" id="ARBA00022842"/>
    </source>
</evidence>
<evidence type="ECO:0000256" key="3">
    <source>
        <dbReference type="ARBA" id="ARBA00012633"/>
    </source>
</evidence>
<dbReference type="Proteomes" id="UP000318313">
    <property type="component" value="Chromosome"/>
</dbReference>
<dbReference type="InterPro" id="IPR006239">
    <property type="entry name" value="DPNP"/>
</dbReference>
<feature type="binding site" evidence="10">
    <location>
        <position position="274"/>
    </location>
    <ligand>
        <name>Mg(2+)</name>
        <dbReference type="ChEBI" id="CHEBI:18420"/>
        <label>1</label>
        <note>catalytic</note>
    </ligand>
</feature>
<dbReference type="InterPro" id="IPR051090">
    <property type="entry name" value="Inositol_monoP_superfamily"/>
</dbReference>
<dbReference type="InterPro" id="IPR020550">
    <property type="entry name" value="Inositol_monophosphatase_CS"/>
</dbReference>